<organism evidence="2 3">
    <name type="scientific">Halotia branconii CENA392</name>
    <dbReference type="NCBI Taxonomy" id="1539056"/>
    <lineage>
        <taxon>Bacteria</taxon>
        <taxon>Bacillati</taxon>
        <taxon>Cyanobacteriota</taxon>
        <taxon>Cyanophyceae</taxon>
        <taxon>Nostocales</taxon>
        <taxon>Nodulariaceae</taxon>
        <taxon>Halotia</taxon>
    </lineage>
</organism>
<reference evidence="2 3" key="1">
    <citation type="journal article" date="2023" name="Limnol Oceanogr Lett">
        <title>Environmental adaptations by the intertidal Antarctic cyanobacterium Halotia branconii CENA392 as revealed using long-read genome sequencing.</title>
        <authorList>
            <person name="Dextro R.B."/>
            <person name="Delbaje E."/>
            <person name="Freitas P.N.N."/>
            <person name="Geraldes V."/>
            <person name="Pinto E."/>
            <person name="Long P.F."/>
            <person name="Fiore M.F."/>
        </authorList>
    </citation>
    <scope>NUCLEOTIDE SEQUENCE [LARGE SCALE GENOMIC DNA]</scope>
    <source>
        <strain evidence="2 3">CENA392</strain>
    </source>
</reference>
<dbReference type="CDD" id="cd06260">
    <property type="entry name" value="DUF820-like"/>
    <property type="match status" value="1"/>
</dbReference>
<dbReference type="SUPFAM" id="SSF52980">
    <property type="entry name" value="Restriction endonuclease-like"/>
    <property type="match status" value="1"/>
</dbReference>
<dbReference type="PANTHER" id="PTHR36558">
    <property type="entry name" value="GLR1098 PROTEIN"/>
    <property type="match status" value="1"/>
</dbReference>
<sequence length="197" mass="23265">MQLETQKRYYTPEEYLELEEKAQFRSEYCNGEIIPMTGGTTNHNKITGNLYAYLKFALKGRNYDIYISDVRLWIPRYRQYTYPDVMVIQGQPVYTGTNTTTVMNPLLIAEVLSKSTKNYDQGDKFLYYRSIPEFQEYILINQYHHHVMQYVKTAAGQWLFTELEGESATLEMQTIDFQIQLSDLYEQVNFADSDEEN</sequence>
<keyword evidence="2" id="KW-0255">Endonuclease</keyword>
<dbReference type="Gene3D" id="3.90.1570.10">
    <property type="entry name" value="tt1808, chain A"/>
    <property type="match status" value="1"/>
</dbReference>
<evidence type="ECO:0000313" key="2">
    <source>
        <dbReference type="EMBL" id="WGV25848.1"/>
    </source>
</evidence>
<name>A0AAJ6NSZ8_9CYAN</name>
<dbReference type="EMBL" id="CP124543">
    <property type="protein sequence ID" value="WGV25848.1"/>
    <property type="molecule type" value="Genomic_DNA"/>
</dbReference>
<keyword evidence="2" id="KW-0540">Nuclease</keyword>
<evidence type="ECO:0000313" key="3">
    <source>
        <dbReference type="Proteomes" id="UP001223520"/>
    </source>
</evidence>
<keyword evidence="2" id="KW-0378">Hydrolase</keyword>
<dbReference type="PANTHER" id="PTHR36558:SF1">
    <property type="entry name" value="RESTRICTION ENDONUCLEASE DOMAIN-CONTAINING PROTEIN-RELATED"/>
    <property type="match status" value="1"/>
</dbReference>
<feature type="domain" description="Putative restriction endonuclease" evidence="1">
    <location>
        <begin position="12"/>
        <end position="179"/>
    </location>
</feature>
<protein>
    <submittedName>
        <fullName evidence="2">Uma2 family endonuclease</fullName>
    </submittedName>
</protein>
<dbReference type="Pfam" id="PF05685">
    <property type="entry name" value="Uma2"/>
    <property type="match status" value="1"/>
</dbReference>
<proteinExistence type="predicted"/>
<keyword evidence="3" id="KW-1185">Reference proteome</keyword>
<dbReference type="Proteomes" id="UP001223520">
    <property type="component" value="Chromosome"/>
</dbReference>
<dbReference type="InterPro" id="IPR011335">
    <property type="entry name" value="Restrct_endonuc-II-like"/>
</dbReference>
<dbReference type="KEGG" id="hbq:QI031_29735"/>
<accession>A0AAJ6NSZ8</accession>
<dbReference type="RefSeq" id="WP_281483135.1">
    <property type="nucleotide sequence ID" value="NZ_CP124543.1"/>
</dbReference>
<gene>
    <name evidence="2" type="ORF">QI031_29735</name>
</gene>
<dbReference type="InterPro" id="IPR012296">
    <property type="entry name" value="Nuclease_put_TT1808"/>
</dbReference>
<dbReference type="GO" id="GO:0004519">
    <property type="term" value="F:endonuclease activity"/>
    <property type="evidence" value="ECO:0007669"/>
    <property type="project" value="UniProtKB-KW"/>
</dbReference>
<evidence type="ECO:0000259" key="1">
    <source>
        <dbReference type="Pfam" id="PF05685"/>
    </source>
</evidence>
<dbReference type="InterPro" id="IPR008538">
    <property type="entry name" value="Uma2"/>
</dbReference>
<dbReference type="AlphaFoldDB" id="A0AAJ6NSZ8"/>